<dbReference type="EMBL" id="JXKA01000063">
    <property type="protein sequence ID" value="PCS09193.1"/>
    <property type="molecule type" value="Genomic_DNA"/>
</dbReference>
<evidence type="ECO:0000313" key="2">
    <source>
        <dbReference type="Proteomes" id="UP000218744"/>
    </source>
</evidence>
<reference evidence="1 2" key="1">
    <citation type="submission" date="2014-12" db="EMBL/GenBank/DDBJ databases">
        <title>Draft genome sequences of 10 type strains of Lactococcus.</title>
        <authorList>
            <person name="Sun Z."/>
            <person name="Zhong Z."/>
            <person name="Liu W."/>
            <person name="Zhang W."/>
            <person name="Zhang H."/>
        </authorList>
    </citation>
    <scope>NUCLEOTIDE SEQUENCE [LARGE SCALE GENOMIC DNA]</scope>
    <source>
        <strain evidence="1 2">DSM 20450</strain>
    </source>
</reference>
<protein>
    <submittedName>
        <fullName evidence="1">Uncharacterized protein</fullName>
    </submittedName>
</protein>
<name>A0A2A5S6U4_LACLH</name>
<proteinExistence type="predicted"/>
<comment type="caution">
    <text evidence="1">The sequence shown here is derived from an EMBL/GenBank/DDBJ whole genome shotgun (WGS) entry which is preliminary data.</text>
</comment>
<accession>A0A2A5S6U4</accession>
<organism evidence="1 2">
    <name type="scientific">Lactococcus lactis subsp. hordniae</name>
    <dbReference type="NCBI Taxonomy" id="203404"/>
    <lineage>
        <taxon>Bacteria</taxon>
        <taxon>Bacillati</taxon>
        <taxon>Bacillota</taxon>
        <taxon>Bacilli</taxon>
        <taxon>Lactobacillales</taxon>
        <taxon>Streptococcaceae</taxon>
        <taxon>Lactococcus</taxon>
    </lineage>
</organism>
<gene>
    <name evidence="1" type="ORF">RU90_GL002293</name>
</gene>
<evidence type="ECO:0000313" key="1">
    <source>
        <dbReference type="EMBL" id="PCS09193.1"/>
    </source>
</evidence>
<dbReference type="AlphaFoldDB" id="A0A2A5S6U4"/>
<dbReference type="Proteomes" id="UP000218744">
    <property type="component" value="Unassembled WGS sequence"/>
</dbReference>
<sequence>MFNIEQVKKSPHTVAEKTCIKRSFSAKYVFWGLTLWSDINKKMLA</sequence>